<evidence type="ECO:0000313" key="2">
    <source>
        <dbReference type="EMBL" id="UGL61909.1"/>
    </source>
</evidence>
<protein>
    <submittedName>
        <fullName evidence="2">Uncharacterized protein</fullName>
    </submittedName>
</protein>
<evidence type="ECO:0000313" key="3">
    <source>
        <dbReference type="Proteomes" id="UP000827897"/>
    </source>
</evidence>
<evidence type="ECO:0000256" key="1">
    <source>
        <dbReference type="SAM" id="Phobius"/>
    </source>
</evidence>
<reference evidence="2" key="1">
    <citation type="submission" date="2021-10" db="EMBL/GenBank/DDBJ databases">
        <authorList>
            <person name="Valenzuela N."/>
            <person name="Pablo J."/>
            <person name="Strother B."/>
            <person name="Cravalho Y."/>
            <person name="Barto Z."/>
            <person name="Kane C."/>
            <person name="Chong R.A."/>
            <person name="Kawasaki K."/>
            <person name="Cruz S."/>
            <person name="Porter M.L."/>
            <person name="Pearce R."/>
            <person name="Hohenstein G."/>
            <person name="Li K."/>
            <person name="Kaniho J."/>
            <person name="Sadones M."/>
            <person name="Hamlin F."/>
            <person name="Daniels M."/>
            <person name="McKee K."/>
            <person name="Reed F."/>
            <person name="Donachie S."/>
            <person name="Bollivar D.W."/>
            <person name="Garlena R.A."/>
            <person name="Russell D.A."/>
            <person name="Jacobs-Sera D."/>
            <person name="Hatfull G.F."/>
        </authorList>
    </citation>
    <scope>NUCLEOTIDE SEQUENCE</scope>
</reference>
<keyword evidence="1" id="KW-1133">Transmembrane helix</keyword>
<dbReference type="Proteomes" id="UP000827897">
    <property type="component" value="Segment"/>
</dbReference>
<dbReference type="EMBL" id="OK999980">
    <property type="protein sequence ID" value="UGL61909.1"/>
    <property type="molecule type" value="Genomic_DNA"/>
</dbReference>
<gene>
    <name evidence="2" type="primary">26</name>
    <name evidence="2" type="ORF">SEA_EASTWEST_26</name>
</gene>
<sequence>MFADIPAWVGTDMTPWAIVTLVVLSIITGRFIVPKIYYLETKTALDKEREANASLRTSVAIFAQALPELLEVGKTTDKVWSEIKQKSAQSDDREAENA</sequence>
<accession>A0AAE8YKG1</accession>
<keyword evidence="3" id="KW-1185">Reference proteome</keyword>
<name>A0AAE8YKG1_9CAUD</name>
<organism evidence="2 3">
    <name type="scientific">Arthrobacter phage EastWest</name>
    <dbReference type="NCBI Taxonomy" id="2894292"/>
    <lineage>
        <taxon>Viruses</taxon>
        <taxon>Duplodnaviria</taxon>
        <taxon>Heunggongvirae</taxon>
        <taxon>Uroviricota</taxon>
        <taxon>Caudoviricetes</taxon>
        <taxon>Berryhillviridae</taxon>
        <taxon>Eastwestvirus</taxon>
        <taxon>Eastwestvirus eastwest</taxon>
    </lineage>
</organism>
<feature type="transmembrane region" description="Helical" evidence="1">
    <location>
        <begin position="16"/>
        <end position="33"/>
    </location>
</feature>
<keyword evidence="1" id="KW-0812">Transmembrane</keyword>
<proteinExistence type="predicted"/>
<keyword evidence="1" id="KW-0472">Membrane</keyword>